<evidence type="ECO:0000313" key="3">
    <source>
        <dbReference type="EMBL" id="VTQ82562.1"/>
    </source>
</evidence>
<dbReference type="InterPro" id="IPR007167">
    <property type="entry name" value="Fe-transptr_FeoA-like"/>
</dbReference>
<dbReference type="InterPro" id="IPR052713">
    <property type="entry name" value="FeoA"/>
</dbReference>
<dbReference type="InterPro" id="IPR038157">
    <property type="entry name" value="FeoA_core_dom"/>
</dbReference>
<evidence type="ECO:0000259" key="2">
    <source>
        <dbReference type="SMART" id="SM00899"/>
    </source>
</evidence>
<organism evidence="3 4">
    <name type="scientific">Hathewaya histolytica</name>
    <name type="common">Clostridium histolyticum</name>
    <dbReference type="NCBI Taxonomy" id="1498"/>
    <lineage>
        <taxon>Bacteria</taxon>
        <taxon>Bacillati</taxon>
        <taxon>Bacillota</taxon>
        <taxon>Clostridia</taxon>
        <taxon>Eubacteriales</taxon>
        <taxon>Clostridiaceae</taxon>
        <taxon>Hathewaya</taxon>
    </lineage>
</organism>
<dbReference type="PANTHER" id="PTHR42954">
    <property type="entry name" value="FE(2+) TRANSPORT PROTEIN A"/>
    <property type="match status" value="1"/>
</dbReference>
<dbReference type="InterPro" id="IPR008988">
    <property type="entry name" value="Transcriptional_repressor_C"/>
</dbReference>
<gene>
    <name evidence="3" type="ORF">NCTC503_00207</name>
</gene>
<dbReference type="AlphaFoldDB" id="A0A4U9QVI7"/>
<dbReference type="PANTHER" id="PTHR42954:SF2">
    <property type="entry name" value="FE(2+) TRANSPORT PROTEIN A"/>
    <property type="match status" value="1"/>
</dbReference>
<dbReference type="RefSeq" id="WP_138209031.1">
    <property type="nucleotide sequence ID" value="NZ_CBCRUQ010000010.1"/>
</dbReference>
<dbReference type="EMBL" id="LR590481">
    <property type="protein sequence ID" value="VTQ82562.1"/>
    <property type="molecule type" value="Genomic_DNA"/>
</dbReference>
<protein>
    <submittedName>
        <fullName evidence="3">FeoA family protein</fullName>
    </submittedName>
</protein>
<keyword evidence="1" id="KW-0408">Iron</keyword>
<keyword evidence="4" id="KW-1185">Reference proteome</keyword>
<name>A0A4U9QVI7_HATHI</name>
<proteinExistence type="predicted"/>
<dbReference type="Gene3D" id="2.30.30.90">
    <property type="match status" value="1"/>
</dbReference>
<feature type="domain" description="Ferrous iron transporter FeoA-like" evidence="2">
    <location>
        <begin position="7"/>
        <end position="79"/>
    </location>
</feature>
<evidence type="ECO:0000256" key="1">
    <source>
        <dbReference type="ARBA" id="ARBA00023004"/>
    </source>
</evidence>
<dbReference type="GO" id="GO:0046914">
    <property type="term" value="F:transition metal ion binding"/>
    <property type="evidence" value="ECO:0007669"/>
    <property type="project" value="InterPro"/>
</dbReference>
<dbReference type="KEGG" id="hhw:NCTC503_00207"/>
<evidence type="ECO:0000313" key="4">
    <source>
        <dbReference type="Proteomes" id="UP000308489"/>
    </source>
</evidence>
<dbReference type="SMART" id="SM00899">
    <property type="entry name" value="FeoA"/>
    <property type="match status" value="1"/>
</dbReference>
<dbReference type="Proteomes" id="UP000308489">
    <property type="component" value="Chromosome 1"/>
</dbReference>
<accession>A0A4U9QVI7</accession>
<dbReference type="SUPFAM" id="SSF50037">
    <property type="entry name" value="C-terminal domain of transcriptional repressors"/>
    <property type="match status" value="1"/>
</dbReference>
<dbReference type="Pfam" id="PF04023">
    <property type="entry name" value="FeoA"/>
    <property type="match status" value="1"/>
</dbReference>
<reference evidence="3 4" key="1">
    <citation type="submission" date="2019-05" db="EMBL/GenBank/DDBJ databases">
        <authorList>
            <consortium name="Pathogen Informatics"/>
        </authorList>
    </citation>
    <scope>NUCLEOTIDE SEQUENCE [LARGE SCALE GENOMIC DNA]</scope>
    <source>
        <strain evidence="3 4">NCTC503</strain>
    </source>
</reference>
<dbReference type="OrthoDB" id="9811076at2"/>
<sequence length="81" mass="9026">MDCTKVLKLSEVPVGKKAKIIKVSSTGLSKQRLLDLGMVENTIIHVLRKSAWGDPTAFLIRNTCIALRCEESSNIEVILWD</sequence>